<evidence type="ECO:0000256" key="4">
    <source>
        <dbReference type="ARBA" id="ARBA00023004"/>
    </source>
</evidence>
<dbReference type="PROSITE" id="PS51379">
    <property type="entry name" value="4FE4S_FER_2"/>
    <property type="match status" value="2"/>
</dbReference>
<dbReference type="InterPro" id="IPR017896">
    <property type="entry name" value="4Fe4S_Fe-S-bd"/>
</dbReference>
<keyword evidence="5" id="KW-0411">Iron-sulfur</keyword>
<protein>
    <submittedName>
        <fullName evidence="7">NADH dehydrogenase subunit I</fullName>
    </submittedName>
</protein>
<dbReference type="InterPro" id="IPR029479">
    <property type="entry name" value="Nitroreductase"/>
</dbReference>
<dbReference type="PANTHER" id="PTHR43673">
    <property type="entry name" value="NAD(P)H NITROREDUCTASE YDGI-RELATED"/>
    <property type="match status" value="1"/>
</dbReference>
<dbReference type="GeneID" id="97391283"/>
<evidence type="ECO:0000256" key="5">
    <source>
        <dbReference type="ARBA" id="ARBA00023014"/>
    </source>
</evidence>
<evidence type="ECO:0000256" key="3">
    <source>
        <dbReference type="ARBA" id="ARBA00023002"/>
    </source>
</evidence>
<dbReference type="AlphaFoldDB" id="A0A173SAI5"/>
<dbReference type="EMBL" id="CYYA01000004">
    <property type="protein sequence ID" value="CUM87342.1"/>
    <property type="molecule type" value="Genomic_DNA"/>
</dbReference>
<dbReference type="PROSITE" id="PS00198">
    <property type="entry name" value="4FE4S_FER_1"/>
    <property type="match status" value="2"/>
</dbReference>
<sequence>MSLIDTRFQVDESKCVGCGLCQLACPSMLIEMNEYKKPSLKPVKSMDWYGCWGCQHCLTVCPNGAISVLGKKPENSLPLPSDAISTDLERLVCSRRSCRHYKDENVDPELLNELLAALEATPTGGNKQKMEFTVIDDRAELDKLRKMICEGVKDLKKQGIYPYSWDEESYGIMEARGPQAMNGDIYFCSAPHIIIPHMPKKFGSAAVEVGITLAYFELLCESKGLGCVYLGFPMNVMKLMPDVWEKLGIPEDHFVATAMGFGYPKFEYARGAQKSGKQAIHHLKF</sequence>
<name>A0A173SAI5_EUBRA</name>
<reference evidence="7 8" key="1">
    <citation type="submission" date="2015-09" db="EMBL/GenBank/DDBJ databases">
        <authorList>
            <consortium name="Pathogen Informatics"/>
        </authorList>
    </citation>
    <scope>NUCLEOTIDE SEQUENCE [LARGE SCALE GENOMIC DNA]</scope>
    <source>
        <strain evidence="7 8">2789STDY5608891</strain>
    </source>
</reference>
<evidence type="ECO:0000256" key="2">
    <source>
        <dbReference type="ARBA" id="ARBA00022723"/>
    </source>
</evidence>
<keyword evidence="3" id="KW-0560">Oxidoreductase</keyword>
<proteinExistence type="inferred from homology"/>
<comment type="similarity">
    <text evidence="1">Belongs to the nitroreductase family.</text>
</comment>
<dbReference type="Gene3D" id="3.40.109.10">
    <property type="entry name" value="NADH Oxidase"/>
    <property type="match status" value="1"/>
</dbReference>
<dbReference type="GO" id="GO:0016491">
    <property type="term" value="F:oxidoreductase activity"/>
    <property type="evidence" value="ECO:0007669"/>
    <property type="project" value="UniProtKB-KW"/>
</dbReference>
<dbReference type="InterPro" id="IPR000415">
    <property type="entry name" value="Nitroreductase-like"/>
</dbReference>
<evidence type="ECO:0000313" key="7">
    <source>
        <dbReference type="EMBL" id="CUM87342.1"/>
    </source>
</evidence>
<organism evidence="7 8">
    <name type="scientific">Eubacterium ramulus</name>
    <dbReference type="NCBI Taxonomy" id="39490"/>
    <lineage>
        <taxon>Bacteria</taxon>
        <taxon>Bacillati</taxon>
        <taxon>Bacillota</taxon>
        <taxon>Clostridia</taxon>
        <taxon>Eubacteriales</taxon>
        <taxon>Eubacteriaceae</taxon>
        <taxon>Eubacterium</taxon>
    </lineage>
</organism>
<feature type="domain" description="4Fe-4S ferredoxin-type" evidence="6">
    <location>
        <begin position="42"/>
        <end position="71"/>
    </location>
</feature>
<evidence type="ECO:0000313" key="8">
    <source>
        <dbReference type="Proteomes" id="UP000095492"/>
    </source>
</evidence>
<accession>A0A173SAI5</accession>
<dbReference type="PANTHER" id="PTHR43673:SF10">
    <property type="entry name" value="NADH DEHYDROGENASE_NAD(P)H NITROREDUCTASE XCC3605-RELATED"/>
    <property type="match status" value="1"/>
</dbReference>
<keyword evidence="2" id="KW-0479">Metal-binding</keyword>
<dbReference type="RefSeq" id="WP_055289583.1">
    <property type="nucleotide sequence ID" value="NZ_CP173382.1"/>
</dbReference>
<dbReference type="SUPFAM" id="SSF54862">
    <property type="entry name" value="4Fe-4S ferredoxins"/>
    <property type="match status" value="1"/>
</dbReference>
<gene>
    <name evidence="7" type="ORF">ERS852448_00874</name>
</gene>
<dbReference type="InterPro" id="IPR017900">
    <property type="entry name" value="4Fe4S_Fe_S_CS"/>
</dbReference>
<dbReference type="Pfam" id="PF00881">
    <property type="entry name" value="Nitroreductase"/>
    <property type="match status" value="1"/>
</dbReference>
<keyword evidence="4" id="KW-0408">Iron</keyword>
<evidence type="ECO:0000256" key="1">
    <source>
        <dbReference type="ARBA" id="ARBA00007118"/>
    </source>
</evidence>
<dbReference type="OrthoDB" id="368873at2"/>
<dbReference type="SUPFAM" id="SSF55469">
    <property type="entry name" value="FMN-dependent nitroreductase-like"/>
    <property type="match status" value="1"/>
</dbReference>
<evidence type="ECO:0000259" key="6">
    <source>
        <dbReference type="PROSITE" id="PS51379"/>
    </source>
</evidence>
<feature type="domain" description="4Fe-4S ferredoxin-type" evidence="6">
    <location>
        <begin position="6"/>
        <end position="35"/>
    </location>
</feature>
<dbReference type="GO" id="GO:0051536">
    <property type="term" value="F:iron-sulfur cluster binding"/>
    <property type="evidence" value="ECO:0007669"/>
    <property type="project" value="UniProtKB-KW"/>
</dbReference>
<dbReference type="STRING" id="39490.ERS852448_00874"/>
<dbReference type="Proteomes" id="UP000095492">
    <property type="component" value="Unassembled WGS sequence"/>
</dbReference>
<dbReference type="GO" id="GO:0046872">
    <property type="term" value="F:metal ion binding"/>
    <property type="evidence" value="ECO:0007669"/>
    <property type="project" value="UniProtKB-KW"/>
</dbReference>
<dbReference type="Pfam" id="PF12838">
    <property type="entry name" value="Fer4_7"/>
    <property type="match status" value="1"/>
</dbReference>
<dbReference type="Gene3D" id="3.30.70.20">
    <property type="match status" value="1"/>
</dbReference>